<evidence type="ECO:0000256" key="6">
    <source>
        <dbReference type="ARBA" id="ARBA00023098"/>
    </source>
</evidence>
<keyword evidence="8" id="KW-1208">Phospholipid metabolism</keyword>
<organism evidence="14">
    <name type="scientific">Vanderwaltozyma polyspora (strain ATCC 22028 / DSM 70294 / BCRC 21397 / CBS 2163 / NBRC 10782 / NRRL Y-8283 / UCD 57-17)</name>
    <name type="common">Kluyveromyces polysporus</name>
    <dbReference type="NCBI Taxonomy" id="436907"/>
    <lineage>
        <taxon>Eukaryota</taxon>
        <taxon>Fungi</taxon>
        <taxon>Dikarya</taxon>
        <taxon>Ascomycota</taxon>
        <taxon>Saccharomycotina</taxon>
        <taxon>Saccharomycetes</taxon>
        <taxon>Saccharomycetales</taxon>
        <taxon>Saccharomycetaceae</taxon>
        <taxon>Vanderwaltozyma</taxon>
    </lineage>
</organism>
<comment type="similarity">
    <text evidence="2">Belongs to the cytidylyltransferase family.</text>
</comment>
<keyword evidence="6" id="KW-0443">Lipid metabolism</keyword>
<name>A7TK96_VANPO</name>
<dbReference type="Pfam" id="PF01467">
    <property type="entry name" value="CTP_transf_like"/>
    <property type="match status" value="1"/>
</dbReference>
<dbReference type="GeneID" id="5545541"/>
<dbReference type="PhylomeDB" id="A7TK96"/>
<dbReference type="GO" id="GO:0004306">
    <property type="term" value="F:ethanolamine-phosphate cytidylyltransferase activity"/>
    <property type="evidence" value="ECO:0007669"/>
    <property type="project" value="UniProtKB-EC"/>
</dbReference>
<evidence type="ECO:0000256" key="11">
    <source>
        <dbReference type="ARBA" id="ARBA00031473"/>
    </source>
</evidence>
<evidence type="ECO:0000313" key="14">
    <source>
        <dbReference type="Proteomes" id="UP000000267"/>
    </source>
</evidence>
<evidence type="ECO:0000313" key="13">
    <source>
        <dbReference type="EMBL" id="EDO17331.1"/>
    </source>
</evidence>
<dbReference type="CDD" id="cd02174">
    <property type="entry name" value="CCT"/>
    <property type="match status" value="1"/>
</dbReference>
<dbReference type="GO" id="GO:0005737">
    <property type="term" value="C:cytoplasm"/>
    <property type="evidence" value="ECO:0007669"/>
    <property type="project" value="TreeGrafter"/>
</dbReference>
<evidence type="ECO:0000256" key="3">
    <source>
        <dbReference type="ARBA" id="ARBA00022516"/>
    </source>
</evidence>
<evidence type="ECO:0000256" key="1">
    <source>
        <dbReference type="ARBA" id="ARBA00005189"/>
    </source>
</evidence>
<evidence type="ECO:0000256" key="8">
    <source>
        <dbReference type="ARBA" id="ARBA00023264"/>
    </source>
</evidence>
<accession>A7TK96</accession>
<dbReference type="InterPro" id="IPR044608">
    <property type="entry name" value="Ect1/PCYT2"/>
</dbReference>
<evidence type="ECO:0000256" key="2">
    <source>
        <dbReference type="ARBA" id="ARBA00010101"/>
    </source>
</evidence>
<dbReference type="KEGG" id="vpo:Kpol_1062p40"/>
<keyword evidence="14" id="KW-1185">Reference proteome</keyword>
<dbReference type="UniPathway" id="UPA00558">
    <property type="reaction ID" value="UER00742"/>
</dbReference>
<dbReference type="InterPro" id="IPR014729">
    <property type="entry name" value="Rossmann-like_a/b/a_fold"/>
</dbReference>
<sequence>MTIALDDNKVWIDGCFDFTHHGHCGAILQARQTIRNEKNSNGKLYCGVHNDEEIEYNKDAKPVMNSLERYEHTRSNRWCDEVIESAPYVTSQEVMDQYGCKYVVHGDDITLTATGEDCYQKMKDLNRFREVKRTKNVSTTDIIDRILNPNKYLEFNILEEPTLEELEQFGRDKTGHLPYCYVFKTSIDEENIILKGGYELNKNKIVICEGDFDLFNVSDIERLRLLKDQNPKETKIIVSINVREDKTHYMSLKERMLSIMSCKYVDGILINDDKRKYQEITRYNINDIGCDSDDNNCKKFNYLTKELIVERINDQRERYIKRNIKKGIVN</sequence>
<dbReference type="OrthoDB" id="40021at2759"/>
<reference evidence="13 14" key="1">
    <citation type="journal article" date="2007" name="Proc. Natl. Acad. Sci. U.S.A.">
        <title>Independent sorting-out of thousands of duplicated gene pairs in two yeast species descended from a whole-genome duplication.</title>
        <authorList>
            <person name="Scannell D.R."/>
            <person name="Frank A.C."/>
            <person name="Conant G.C."/>
            <person name="Byrne K.P."/>
            <person name="Woolfit M."/>
            <person name="Wolfe K.H."/>
        </authorList>
    </citation>
    <scope>NUCLEOTIDE SEQUENCE [LARGE SCALE GENOMIC DNA]</scope>
    <source>
        <strain evidence="14">ATCC 22028 / DSM 70294 / BCRC 21397 / CBS 2163 / NBRC 10782 / NRRL Y-8283 / UCD 57-17</strain>
    </source>
</reference>
<dbReference type="InParanoid" id="A7TK96"/>
<evidence type="ECO:0000256" key="10">
    <source>
        <dbReference type="ARBA" id="ARBA00024221"/>
    </source>
</evidence>
<dbReference type="PANTHER" id="PTHR45780">
    <property type="entry name" value="ETHANOLAMINE-PHOSPHATE CYTIDYLYLTRANSFERASE"/>
    <property type="match status" value="1"/>
</dbReference>
<dbReference type="AlphaFoldDB" id="A7TK96"/>
<dbReference type="PANTHER" id="PTHR45780:SF2">
    <property type="entry name" value="ETHANOLAMINE-PHOSPHATE CYTIDYLYLTRANSFERASE"/>
    <property type="match status" value="1"/>
</dbReference>
<proteinExistence type="inferred from homology"/>
<evidence type="ECO:0000256" key="5">
    <source>
        <dbReference type="ARBA" id="ARBA00022695"/>
    </source>
</evidence>
<dbReference type="HOGENOM" id="CLU_031246_1_0_1"/>
<dbReference type="EMBL" id="DS480406">
    <property type="protein sequence ID" value="EDO17331.1"/>
    <property type="molecule type" value="Genomic_DNA"/>
</dbReference>
<dbReference type="eggNOG" id="KOG2803">
    <property type="taxonomic scope" value="Eukaryota"/>
</dbReference>
<dbReference type="SUPFAM" id="SSF52374">
    <property type="entry name" value="Nucleotidylyl transferase"/>
    <property type="match status" value="2"/>
</dbReference>
<evidence type="ECO:0000256" key="9">
    <source>
        <dbReference type="ARBA" id="ARBA00024191"/>
    </source>
</evidence>
<evidence type="ECO:0000256" key="7">
    <source>
        <dbReference type="ARBA" id="ARBA00023209"/>
    </source>
</evidence>
<comment type="pathway">
    <text evidence="1">Lipid metabolism.</text>
</comment>
<feature type="domain" description="Cytidyltransferase-like" evidence="12">
    <location>
        <begin position="12"/>
        <end position="145"/>
    </location>
</feature>
<dbReference type="InterPro" id="IPR004821">
    <property type="entry name" value="Cyt_trans-like"/>
</dbReference>
<dbReference type="Gene3D" id="3.40.50.620">
    <property type="entry name" value="HUPs"/>
    <property type="match status" value="2"/>
</dbReference>
<dbReference type="STRING" id="436907.A7TK96"/>
<dbReference type="FunCoup" id="A7TK96">
    <property type="interactions" value="579"/>
</dbReference>
<dbReference type="EC" id="2.7.7.14" evidence="10"/>
<evidence type="ECO:0000259" key="12">
    <source>
        <dbReference type="Pfam" id="PF01467"/>
    </source>
</evidence>
<dbReference type="GO" id="GO:0006646">
    <property type="term" value="P:phosphatidylethanolamine biosynthetic process"/>
    <property type="evidence" value="ECO:0007669"/>
    <property type="project" value="UniProtKB-UniPathway"/>
</dbReference>
<keyword evidence="5" id="KW-0548">Nucleotidyltransferase</keyword>
<gene>
    <name evidence="13" type="ORF">Kpol_1062p40</name>
</gene>
<dbReference type="Proteomes" id="UP000000267">
    <property type="component" value="Unassembled WGS sequence"/>
</dbReference>
<dbReference type="InterPro" id="IPR041723">
    <property type="entry name" value="CCT"/>
</dbReference>
<dbReference type="OMA" id="FESNNWV"/>
<protein>
    <recommendedName>
        <fullName evidence="10">ethanolamine-phosphate cytidylyltransferase</fullName>
        <ecNumber evidence="10">2.7.7.14</ecNumber>
    </recommendedName>
    <alternativeName>
        <fullName evidence="11">CTP:phosphoethanolamine cytidylyltransferase</fullName>
    </alternativeName>
</protein>
<dbReference type="RefSeq" id="XP_001645189.1">
    <property type="nucleotide sequence ID" value="XM_001645139.1"/>
</dbReference>
<keyword evidence="3" id="KW-0444">Lipid biosynthesis</keyword>
<keyword evidence="4" id="KW-0808">Transferase</keyword>
<keyword evidence="7" id="KW-0594">Phospholipid biosynthesis</keyword>
<comment type="pathway">
    <text evidence="9">Phospholipid metabolism; phosphatidylethanolamine biosynthesis; phosphatidylethanolamine from ethanolamine: step 2/3.</text>
</comment>
<evidence type="ECO:0000256" key="4">
    <source>
        <dbReference type="ARBA" id="ARBA00022679"/>
    </source>
</evidence>